<dbReference type="InterPro" id="IPR007111">
    <property type="entry name" value="NACHT_NTPase"/>
</dbReference>
<organism evidence="2 3">
    <name type="scientific">Aerosakkonema funiforme FACHB-1375</name>
    <dbReference type="NCBI Taxonomy" id="2949571"/>
    <lineage>
        <taxon>Bacteria</taxon>
        <taxon>Bacillati</taxon>
        <taxon>Cyanobacteriota</taxon>
        <taxon>Cyanophyceae</taxon>
        <taxon>Oscillatoriophycideae</taxon>
        <taxon>Aerosakkonematales</taxon>
        <taxon>Aerosakkonemataceae</taxon>
        <taxon>Aerosakkonema</taxon>
    </lineage>
</organism>
<accession>A0A926VAN9</accession>
<proteinExistence type="predicted"/>
<dbReference type="InterPro" id="IPR054501">
    <property type="entry name" value="NCH2"/>
</dbReference>
<evidence type="ECO:0000259" key="1">
    <source>
        <dbReference type="PROSITE" id="PS50837"/>
    </source>
</evidence>
<name>A0A926VAN9_9CYAN</name>
<dbReference type="InterPro" id="IPR027417">
    <property type="entry name" value="P-loop_NTPase"/>
</dbReference>
<dbReference type="SUPFAM" id="SSF52540">
    <property type="entry name" value="P-loop containing nucleoside triphosphate hydrolases"/>
    <property type="match status" value="2"/>
</dbReference>
<reference evidence="2" key="1">
    <citation type="journal article" date="2015" name="ISME J.">
        <title>Draft Genome Sequence of Streptomyces incarnatus NRRL8089, which Produces the Nucleoside Antibiotic Sinefungin.</title>
        <authorList>
            <person name="Oshima K."/>
            <person name="Hattori M."/>
            <person name="Shimizu H."/>
            <person name="Fukuda K."/>
            <person name="Nemoto M."/>
            <person name="Inagaki K."/>
            <person name="Tamura T."/>
        </authorList>
    </citation>
    <scope>NUCLEOTIDE SEQUENCE</scope>
    <source>
        <strain evidence="2">FACHB-1375</strain>
    </source>
</reference>
<protein>
    <submittedName>
        <fullName evidence="2">NACHT domain-containing NTPase</fullName>
    </submittedName>
</protein>
<dbReference type="PANTHER" id="PTHR46844:SF1">
    <property type="entry name" value="SLR5058 PROTEIN"/>
    <property type="match status" value="1"/>
</dbReference>
<dbReference type="Pfam" id="PF05729">
    <property type="entry name" value="NACHT"/>
    <property type="match status" value="1"/>
</dbReference>
<dbReference type="PROSITE" id="PS50837">
    <property type="entry name" value="NACHT"/>
    <property type="match status" value="1"/>
</dbReference>
<dbReference type="Gene3D" id="3.40.50.300">
    <property type="entry name" value="P-loop containing nucleotide triphosphate hydrolases"/>
    <property type="match status" value="1"/>
</dbReference>
<evidence type="ECO:0000313" key="2">
    <source>
        <dbReference type="EMBL" id="MBD2180296.1"/>
    </source>
</evidence>
<dbReference type="RefSeq" id="WP_190462348.1">
    <property type="nucleotide sequence ID" value="NZ_JACJPW010000007.1"/>
</dbReference>
<dbReference type="PANTHER" id="PTHR46844">
    <property type="entry name" value="SLR5058 PROTEIN"/>
    <property type="match status" value="1"/>
</dbReference>
<gene>
    <name evidence="2" type="ORF">H6G03_04085</name>
</gene>
<dbReference type="Proteomes" id="UP000641646">
    <property type="component" value="Unassembled WGS sequence"/>
</dbReference>
<feature type="domain" description="NACHT" evidence="1">
    <location>
        <begin position="110"/>
        <end position="233"/>
    </location>
</feature>
<comment type="caution">
    <text evidence="2">The sequence shown here is derived from an EMBL/GenBank/DDBJ whole genome shotgun (WGS) entry which is preliminary data.</text>
</comment>
<dbReference type="EMBL" id="JACJPW010000007">
    <property type="protein sequence ID" value="MBD2180296.1"/>
    <property type="molecule type" value="Genomic_DNA"/>
</dbReference>
<evidence type="ECO:0000313" key="3">
    <source>
        <dbReference type="Proteomes" id="UP000641646"/>
    </source>
</evidence>
<dbReference type="Pfam" id="PF22727">
    <property type="entry name" value="NCH2"/>
    <property type="match status" value="1"/>
</dbReference>
<keyword evidence="3" id="KW-1185">Reference proteome</keyword>
<dbReference type="AlphaFoldDB" id="A0A926VAN9"/>
<reference evidence="2" key="2">
    <citation type="submission" date="2020-08" db="EMBL/GenBank/DDBJ databases">
        <authorList>
            <person name="Chen M."/>
            <person name="Teng W."/>
            <person name="Zhao L."/>
            <person name="Hu C."/>
            <person name="Zhou Y."/>
            <person name="Han B."/>
            <person name="Song L."/>
            <person name="Shu W."/>
        </authorList>
    </citation>
    <scope>NUCLEOTIDE SEQUENCE</scope>
    <source>
        <strain evidence="2">FACHB-1375</strain>
    </source>
</reference>
<sequence length="697" mass="79940">MNQGDAPKPVESPQNNLPIAVLVEQARLQVYDKIQHQCGTIQLLNISHLVDLDNLFVNVNILDEIPSQRWAKISDHLKDFDPSADEFDRFYLGKVRQERVPGLEAAQKNPKLMVLGKPGSGKTTFLKHLAIECNKGKFQANCVPIFIGLKRFADSARNTGCFDLLNYISQDLEICNITPADVERLLKQGRTLIFLDGLDEILEQDSELVRQQITALSERYFKNRFLLTCRTQAQKYRFNGFTYVEIADFNQEQIETFAKKWFVAVTRKVKNTGLARAAEFIEKLQQPENNRIRELAVTPILLSLACLVFENLEDLPKNRAKLYEEGLNILFIRWDEEKGVQRQEVYRNLSLSHKNKLMSQVAAIMFEQGNYFFEQSKIQQLIADYLGTLPGVYTEPESLQTDSDAVLKSIEVQHGLLVERSQRVYSFSHLTFQEYFTAKQIVATSDIQALKQLVNHIVEPRWIEVFVLTAGILPKADTLLELIKQKTDTIIATDRKFKQFFNWVQQKSLLVPYKPAAVRFFYHVLAPEFAGVIEFDLDNAFDIACVFDPDFAHSFELDLDYALASALAMAVDPNNPNSDPSYALAMALDLNIEPDLAQALQQLNSQLSNVNKDKKAFNSWWQANGEAWTEQLRYVMIKYRNIGYDWQFGDRHKELLKQYYDATELLVGCLNSGCEVTPQVRQEIEETLFLPIVEIDT</sequence>